<feature type="region of interest" description="Disordered" evidence="2">
    <location>
        <begin position="733"/>
        <end position="781"/>
    </location>
</feature>
<sequence>MEARAGLINAASMYQAWIRMPVWSRRPYRRSRSTPIPPRSIRMKEDARLGTKEPPPYTGEGSGVLVMIFRTGMVEAHVGGRSRGAPHVPLWVGAPFGLHSLALPSGLSLVLLHSHTAPIFDSSWTTFTNCTTMLGPPTSPIARPRPPSQSRRSSGMSAPNTPARLRTQSHTPARTHRSLLSPTDAELAPPPYSKENTQQRPNPRHSLTEIDDMLNVAGSVVRNRERVPVIDNLLFIALITTCIVELDAAALASRSLLEENKLMFAKREALLARLPISNRNSLSSTPPPERQHSNRSSSWSTCSDESDNDNSTATATPFRDMSIPLPIDPLEAHRVITPSHSASNSIDISAVVASSSPFEPPAARLAPTQAERIAALHAGLVSPPPSHPPRPRSASSRRVSVSPAAVSHLQDANAALLARVQELEDATAKAQSEGAARMRRLQAEAESLRARLGEAEKANEGLRTEAEKEKEKQRVRAQSAGPRPGRQEKSIEEKEEGVKDFAPSATWRPEFRSLRGGSVRPAVPARSATTSSTVSRGPRAGGGPVRAQTSIGAPTPASTPVRAGRAQSSLSPPPTRNSPTSPLRHAPIRPSGLRHQRSNSFAGLGKSFQASLEEARRAVATIEEGATDAETGGTSPKAGVNPKLASKPSSTRSGAAAVMFPTFSDEEVKMDAEQGLDMSPSATRVLELVAKINELRATNEEVQQQRDNLKQMLETAQAEADDLKRVCERLEHEVEVERSGSGGGSDGETRAPRPERPGLQLNIPPLEVGEPEPSWAGSVRGRKKGGGGALLDLAAELGAELQGSSKIPSAMHMTVGLTWHRTDDKNATDAAPAVPAAVDLASELMNASMTMSKPSTPTSTVFGIAPRSRRPSISVKPPASTKRALGGRGLATRAKTNPRRVRKSLSSVVFNGGKALPSPVSSPTAADAPVTPAKNKEEAEEEFLTPRTEFVTPLMTPMNVTIHQQEVYLTPASTLRVPGGLSALAVASPVTDDEDAPEPGPSKSKEDGTMAQLRAALDPLFSGVIQGQGGLAAPQPSHAIRRKQSQLRLLLSKDEPLEPWETKIRDLYSEIKAFEQEDPGMSSAGEDTRKFSRRARALGRMSLRRRVTGAEDYSTAGRRAETIGRVPAREEVSAKVDEHVFRGVAPRSVCGCLGCVCIYGRAAGSQGSFGQQAREIGWIGKLLTSLFSLFIVPYCDCGIGALDNDDSFVASCALCFAYTCFVSYLLCTTLSPRYLMDVKCRVIPARQGFVKGCYAAMSGCMASAGQRVKRRSSWRCPRLIGFQGLKRVSK</sequence>
<keyword evidence="1" id="KW-0175">Coiled coil</keyword>
<dbReference type="EMBL" id="AFRT01001656">
    <property type="protein sequence ID" value="ELU39689.1"/>
    <property type="molecule type" value="Genomic_DNA"/>
</dbReference>
<protein>
    <submittedName>
        <fullName evidence="3">IncA domain-containing protein</fullName>
    </submittedName>
</protein>
<feature type="region of interest" description="Disordered" evidence="2">
    <location>
        <begin position="278"/>
        <end position="322"/>
    </location>
</feature>
<dbReference type="Proteomes" id="UP000011668">
    <property type="component" value="Unassembled WGS sequence"/>
</dbReference>
<organism evidence="3 4">
    <name type="scientific">Thanatephorus cucumeris (strain AG1-IA)</name>
    <name type="common">Rice sheath blight fungus</name>
    <name type="synonym">Rhizoctonia solani</name>
    <dbReference type="NCBI Taxonomy" id="983506"/>
    <lineage>
        <taxon>Eukaryota</taxon>
        <taxon>Fungi</taxon>
        <taxon>Dikarya</taxon>
        <taxon>Basidiomycota</taxon>
        <taxon>Agaricomycotina</taxon>
        <taxon>Agaricomycetes</taxon>
        <taxon>Cantharellales</taxon>
        <taxon>Ceratobasidiaceae</taxon>
        <taxon>Rhizoctonia</taxon>
        <taxon>Rhizoctonia solani AG-1</taxon>
    </lineage>
</organism>
<feature type="region of interest" description="Disordered" evidence="2">
    <location>
        <begin position="988"/>
        <end position="1008"/>
    </location>
</feature>
<comment type="caution">
    <text evidence="3">The sequence shown here is derived from an EMBL/GenBank/DDBJ whole genome shotgun (WGS) entry which is preliminary data.</text>
</comment>
<feature type="region of interest" description="Disordered" evidence="2">
    <location>
        <begin position="379"/>
        <end position="400"/>
    </location>
</feature>
<evidence type="ECO:0000256" key="1">
    <source>
        <dbReference type="SAM" id="Coils"/>
    </source>
</evidence>
<feature type="compositionally biased region" description="Basic and acidic residues" evidence="2">
    <location>
        <begin position="747"/>
        <end position="756"/>
    </location>
</feature>
<feature type="compositionally biased region" description="Pro residues" evidence="2">
    <location>
        <begin position="137"/>
        <end position="147"/>
    </location>
</feature>
<dbReference type="OrthoDB" id="9451547at2759"/>
<feature type="compositionally biased region" description="Basic and acidic residues" evidence="2">
    <location>
        <begin position="450"/>
        <end position="474"/>
    </location>
</feature>
<feature type="compositionally biased region" description="Basic and acidic residues" evidence="2">
    <location>
        <begin position="485"/>
        <end position="499"/>
    </location>
</feature>
<feature type="coiled-coil region" evidence="1">
    <location>
        <begin position="685"/>
        <end position="733"/>
    </location>
</feature>
<feature type="compositionally biased region" description="Polar residues" evidence="2">
    <location>
        <begin position="155"/>
        <end position="172"/>
    </location>
</feature>
<evidence type="ECO:0000313" key="4">
    <source>
        <dbReference type="Proteomes" id="UP000011668"/>
    </source>
</evidence>
<feature type="compositionally biased region" description="Polar residues" evidence="2">
    <location>
        <begin position="548"/>
        <end position="558"/>
    </location>
</feature>
<name>L8WTJ7_THACA</name>
<dbReference type="HOGENOM" id="CLU_262313_0_0_1"/>
<evidence type="ECO:0000313" key="3">
    <source>
        <dbReference type="EMBL" id="ELU39689.1"/>
    </source>
</evidence>
<keyword evidence="4" id="KW-1185">Reference proteome</keyword>
<feature type="region of interest" description="Disordered" evidence="2">
    <location>
        <begin position="869"/>
        <end position="941"/>
    </location>
</feature>
<feature type="region of interest" description="Disordered" evidence="2">
    <location>
        <begin position="624"/>
        <end position="653"/>
    </location>
</feature>
<evidence type="ECO:0000256" key="2">
    <source>
        <dbReference type="SAM" id="MobiDB-lite"/>
    </source>
</evidence>
<proteinExistence type="predicted"/>
<dbReference type="STRING" id="983506.L8WTJ7"/>
<reference evidence="3 4" key="1">
    <citation type="journal article" date="2013" name="Nat. Commun.">
        <title>The evolution and pathogenic mechanisms of the rice sheath blight pathogen.</title>
        <authorList>
            <person name="Zheng A."/>
            <person name="Lin R."/>
            <person name="Xu L."/>
            <person name="Qin P."/>
            <person name="Tang C."/>
            <person name="Ai P."/>
            <person name="Zhang D."/>
            <person name="Liu Y."/>
            <person name="Sun Z."/>
            <person name="Feng H."/>
            <person name="Wang Y."/>
            <person name="Chen Y."/>
            <person name="Liang X."/>
            <person name="Fu R."/>
            <person name="Li Q."/>
            <person name="Zhang J."/>
            <person name="Yu X."/>
            <person name="Xie Z."/>
            <person name="Ding L."/>
            <person name="Guan P."/>
            <person name="Tang J."/>
            <person name="Liang Y."/>
            <person name="Wang S."/>
            <person name="Deng Q."/>
            <person name="Li S."/>
            <person name="Zhu J."/>
            <person name="Wang L."/>
            <person name="Liu H."/>
            <person name="Li P."/>
        </authorList>
    </citation>
    <scope>NUCLEOTIDE SEQUENCE [LARGE SCALE GENOMIC DNA]</scope>
    <source>
        <strain evidence="4">AG-1 IA</strain>
    </source>
</reference>
<gene>
    <name evidence="3" type="ORF">AG1IA_06281</name>
</gene>
<feature type="compositionally biased region" description="Low complexity" evidence="2">
    <location>
        <begin position="521"/>
        <end position="538"/>
    </location>
</feature>
<feature type="region of interest" description="Disordered" evidence="2">
    <location>
        <begin position="135"/>
        <end position="205"/>
    </location>
</feature>
<feature type="region of interest" description="Disordered" evidence="2">
    <location>
        <begin position="450"/>
        <end position="599"/>
    </location>
</feature>
<accession>L8WTJ7</accession>